<evidence type="ECO:0000259" key="2">
    <source>
        <dbReference type="Pfam" id="PF13556"/>
    </source>
</evidence>
<gene>
    <name evidence="4" type="ORF">ETP66_01525</name>
</gene>
<accession>A0A4Q9BA87</accession>
<evidence type="ECO:0000313" key="4">
    <source>
        <dbReference type="EMBL" id="TBH21943.1"/>
    </source>
</evidence>
<dbReference type="EMBL" id="SIJL01000001">
    <property type="protein sequence ID" value="TBH21943.1"/>
    <property type="molecule type" value="Genomic_DNA"/>
</dbReference>
<dbReference type="Gene3D" id="1.10.10.2840">
    <property type="entry name" value="PucR C-terminal helix-turn-helix domain"/>
    <property type="match status" value="1"/>
</dbReference>
<dbReference type="Proteomes" id="UP000292858">
    <property type="component" value="Unassembled WGS sequence"/>
</dbReference>
<comment type="similarity">
    <text evidence="1">Belongs to the CdaR family.</text>
</comment>
<keyword evidence="5" id="KW-1185">Reference proteome</keyword>
<dbReference type="AlphaFoldDB" id="A0A4Q9BA87"/>
<feature type="domain" description="PucR C-terminal helix-turn-helix" evidence="2">
    <location>
        <begin position="436"/>
        <end position="492"/>
    </location>
</feature>
<sequence>MAPQGLRSNCAKRQTSAESCELEPIPSSCRSPCRAILLKYTMALPEFAQSSIAFRALAQGLGLEVRVPSERPVLYLLDEPKPLLPLEGALLLFRPEGHLWRYRTASGLLLPAPDPEVEAFAHQEGLGVALYPPWLQREELERALALRLFALGPGLALAGLLDLLLKLPERPFLEVLHQATGLALARVAPWGEVLGFAGPVPPHHPKEPGEGRGWRALEAGEGILAAYGPEETLHQARGLLEVAARLLRVRALERSLERMREESLGGALLEGLILGEAEPERLFAFGFAEGVEWVLALVEPPEVPGRHRLAEERRREATLELRRRAGTFLDRLGVPYLLTVRGNRVAAMWQVHSPRKEAQSLLQALPPGSRLGYSAVHAAGEVQQAYREALIALKAARGGEALSFSGLDPVAFVLLQQSPEDLKALVERYLPLPPKLLKTLEAYIASGNVEEAAGALHIHPNTLRYRLRRIEATLGPLSRPEVLARVHLALRARDLLVG</sequence>
<protein>
    <submittedName>
        <fullName evidence="4">PucR family transcriptional regulator</fullName>
    </submittedName>
</protein>
<evidence type="ECO:0000256" key="1">
    <source>
        <dbReference type="ARBA" id="ARBA00006754"/>
    </source>
</evidence>
<dbReference type="InterPro" id="IPR041522">
    <property type="entry name" value="CdaR_GGDEF"/>
</dbReference>
<dbReference type="Pfam" id="PF17853">
    <property type="entry name" value="GGDEF_2"/>
    <property type="match status" value="1"/>
</dbReference>
<reference evidence="4 5" key="1">
    <citation type="submission" date="2019-02" db="EMBL/GenBank/DDBJ databases">
        <title>Thermus sp. a novel from hot spring.</title>
        <authorList>
            <person name="Zhao Z."/>
        </authorList>
    </citation>
    <scope>NUCLEOTIDE SEQUENCE [LARGE SCALE GENOMIC DNA]</scope>
    <source>
        <strain evidence="4 5">CFH 72773T</strain>
    </source>
</reference>
<evidence type="ECO:0000259" key="3">
    <source>
        <dbReference type="Pfam" id="PF17853"/>
    </source>
</evidence>
<dbReference type="PANTHER" id="PTHR33744">
    <property type="entry name" value="CARBOHYDRATE DIACID REGULATOR"/>
    <property type="match status" value="1"/>
</dbReference>
<proteinExistence type="inferred from homology"/>
<name>A0A4Q9BA87_9DEIN</name>
<dbReference type="PANTHER" id="PTHR33744:SF7">
    <property type="entry name" value="PUCR FAMILY TRANSCRIPTIONAL REGULATOR"/>
    <property type="match status" value="1"/>
</dbReference>
<dbReference type="InterPro" id="IPR042070">
    <property type="entry name" value="PucR_C-HTH_sf"/>
</dbReference>
<dbReference type="InterPro" id="IPR025736">
    <property type="entry name" value="PucR_C-HTH_dom"/>
</dbReference>
<comment type="caution">
    <text evidence="4">The sequence shown here is derived from an EMBL/GenBank/DDBJ whole genome shotgun (WGS) entry which is preliminary data.</text>
</comment>
<dbReference type="OrthoDB" id="142218at2"/>
<feature type="domain" description="CdaR GGDEF-like" evidence="3">
    <location>
        <begin position="281"/>
        <end position="394"/>
    </location>
</feature>
<evidence type="ECO:0000313" key="5">
    <source>
        <dbReference type="Proteomes" id="UP000292858"/>
    </source>
</evidence>
<dbReference type="InterPro" id="IPR051448">
    <property type="entry name" value="CdaR-like_regulators"/>
</dbReference>
<organism evidence="4 5">
    <name type="scientific">Thermus thermamylovorans</name>
    <dbReference type="NCBI Taxonomy" id="2509362"/>
    <lineage>
        <taxon>Bacteria</taxon>
        <taxon>Thermotogati</taxon>
        <taxon>Deinococcota</taxon>
        <taxon>Deinococci</taxon>
        <taxon>Thermales</taxon>
        <taxon>Thermaceae</taxon>
        <taxon>Thermus</taxon>
    </lineage>
</organism>
<dbReference type="Pfam" id="PF13556">
    <property type="entry name" value="HTH_30"/>
    <property type="match status" value="1"/>
</dbReference>